<feature type="domain" description="EF-hand" evidence="4">
    <location>
        <begin position="275"/>
        <end position="310"/>
    </location>
</feature>
<dbReference type="SUPFAM" id="SSF143791">
    <property type="entry name" value="DUSP-like"/>
    <property type="match status" value="1"/>
</dbReference>
<gene>
    <name evidence="6" type="ORF">JYU34_012313</name>
</gene>
<sequence length="621" mass="68647">MGAKDSKPSFISYEDAARRVSDTELRRIREAFKRCASGNGATLSLEAFVNEVLCGGVPQEVAEWLFAACGGTRRGIAFRDLLCGIVVLTKGSIDEKIKFLWTLYVNNQHENGMYIYKWDFARTLHLENSSLPITNAPKTAEILTGLFGTGDKVTYEQFRSWLLMHRDATVLSKWLLSDRNYSSAQDLETPTFYQSLAGVTHLEERDIIELEKCFWSLRNAAPRGQLDAASLSPLLSPPLPAAAVPGLFLAFDENRDGHVDFKELCCGLSAACRGPKTERLKFCFKIFDRDRDGVLNQQELADMVGVLCLVANEAQRDQSRASTPDSRDSPEKLFDPDVTIAHLKEKLVHAPRHHKPVFQLGPTLEDSIEVDKVTIESDSVIEVPVDSDSEVSGAVLALEDFLIWSVESAEELLGPFLEVLVGVCHVVLGLRPQCRHQERDIVLGWLRRSLARGMAVGQFWYLVCAQWWAAWGAYTAAPDACCPAGDPPVDDSFTTNSTESMGSLLYRCDSASLDSSSSGVSSAGGARAPPPIDNARLLAPSTCKVRTLTGEGGHLRRDVTLCQGRDFELLPDALWRALALWYGGGQPLPRQVIRPPNSDVELELYPLQLKILRHVQSPQSE</sequence>
<organism evidence="6 7">
    <name type="scientific">Plutella xylostella</name>
    <name type="common">Diamondback moth</name>
    <name type="synonym">Plutella maculipennis</name>
    <dbReference type="NCBI Taxonomy" id="51655"/>
    <lineage>
        <taxon>Eukaryota</taxon>
        <taxon>Metazoa</taxon>
        <taxon>Ecdysozoa</taxon>
        <taxon>Arthropoda</taxon>
        <taxon>Hexapoda</taxon>
        <taxon>Insecta</taxon>
        <taxon>Pterygota</taxon>
        <taxon>Neoptera</taxon>
        <taxon>Endopterygota</taxon>
        <taxon>Lepidoptera</taxon>
        <taxon>Glossata</taxon>
        <taxon>Ditrysia</taxon>
        <taxon>Yponomeutoidea</taxon>
        <taxon>Plutellidae</taxon>
        <taxon>Plutella</taxon>
    </lineage>
</organism>
<dbReference type="InterPro" id="IPR011992">
    <property type="entry name" value="EF-hand-dom_pair"/>
</dbReference>
<reference evidence="6 7" key="1">
    <citation type="submission" date="2021-06" db="EMBL/GenBank/DDBJ databases">
        <title>A haploid diamondback moth (Plutella xylostella L.) genome assembly resolves 31 chromosomes and identifies a diamide resistance mutation.</title>
        <authorList>
            <person name="Ward C.M."/>
            <person name="Perry K.D."/>
            <person name="Baker G."/>
            <person name="Powis K."/>
            <person name="Heckel D.G."/>
            <person name="Baxter S.W."/>
        </authorList>
    </citation>
    <scope>NUCLEOTIDE SEQUENCE [LARGE SCALE GENOMIC DNA]</scope>
    <source>
        <strain evidence="6 7">LV</strain>
        <tissue evidence="6">Single pupa</tissue>
    </source>
</reference>
<dbReference type="InterPro" id="IPR035927">
    <property type="entry name" value="DUSP-like_sf"/>
</dbReference>
<name>A0ABQ7QEW0_PLUXY</name>
<feature type="domain" description="DUSP" evidence="5">
    <location>
        <begin position="433"/>
        <end position="593"/>
    </location>
</feature>
<keyword evidence="7" id="KW-1185">Reference proteome</keyword>
<evidence type="ECO:0000313" key="6">
    <source>
        <dbReference type="EMBL" id="KAG7303745.1"/>
    </source>
</evidence>
<dbReference type="CDD" id="cd00051">
    <property type="entry name" value="EFh"/>
    <property type="match status" value="1"/>
</dbReference>
<dbReference type="Pfam" id="PF06337">
    <property type="entry name" value="DUSP"/>
    <property type="match status" value="1"/>
</dbReference>
<dbReference type="SMART" id="SM00695">
    <property type="entry name" value="DUSP"/>
    <property type="match status" value="1"/>
</dbReference>
<accession>A0ABQ7QEW0</accession>
<dbReference type="InterPro" id="IPR028846">
    <property type="entry name" value="Recoverin"/>
</dbReference>
<feature type="domain" description="EF-hand" evidence="4">
    <location>
        <begin position="247"/>
        <end position="274"/>
    </location>
</feature>
<evidence type="ECO:0000313" key="7">
    <source>
        <dbReference type="Proteomes" id="UP000823941"/>
    </source>
</evidence>
<dbReference type="InterPro" id="IPR057368">
    <property type="entry name" value="USP32_N"/>
</dbReference>
<evidence type="ECO:0000256" key="3">
    <source>
        <dbReference type="ARBA" id="ARBA00022837"/>
    </source>
</evidence>
<evidence type="ECO:0000259" key="4">
    <source>
        <dbReference type="PROSITE" id="PS50222"/>
    </source>
</evidence>
<keyword evidence="2" id="KW-0677">Repeat</keyword>
<evidence type="ECO:0000256" key="2">
    <source>
        <dbReference type="ARBA" id="ARBA00022737"/>
    </source>
</evidence>
<dbReference type="PROSITE" id="PS50222">
    <property type="entry name" value="EF_HAND_2"/>
    <property type="match status" value="2"/>
</dbReference>
<dbReference type="Pfam" id="PF25265">
    <property type="entry name" value="USP32_N"/>
    <property type="match status" value="1"/>
</dbReference>
<keyword evidence="3" id="KW-0106">Calcium</keyword>
<dbReference type="InterPro" id="IPR018247">
    <property type="entry name" value="EF_Hand_1_Ca_BS"/>
</dbReference>
<dbReference type="SMART" id="SM00054">
    <property type="entry name" value="EFh"/>
    <property type="match status" value="2"/>
</dbReference>
<dbReference type="InterPro" id="IPR006615">
    <property type="entry name" value="Pept_C19_DUSP"/>
</dbReference>
<evidence type="ECO:0000259" key="5">
    <source>
        <dbReference type="PROSITE" id="PS51283"/>
    </source>
</evidence>
<dbReference type="Gene3D" id="1.10.238.10">
    <property type="entry name" value="EF-hand"/>
    <property type="match status" value="2"/>
</dbReference>
<dbReference type="PANTHER" id="PTHR23055">
    <property type="entry name" value="CALCIUM BINDING PROTEINS"/>
    <property type="match status" value="1"/>
</dbReference>
<dbReference type="EMBL" id="JAHIBW010000016">
    <property type="protein sequence ID" value="KAG7303745.1"/>
    <property type="molecule type" value="Genomic_DNA"/>
</dbReference>
<proteinExistence type="predicted"/>
<dbReference type="Proteomes" id="UP000823941">
    <property type="component" value="Chromosome 16"/>
</dbReference>
<evidence type="ECO:0000256" key="1">
    <source>
        <dbReference type="ARBA" id="ARBA00022723"/>
    </source>
</evidence>
<dbReference type="SUPFAM" id="SSF47473">
    <property type="entry name" value="EF-hand"/>
    <property type="match status" value="2"/>
</dbReference>
<dbReference type="PANTHER" id="PTHR23055:SF188">
    <property type="entry name" value="EF-HAND DOMAIN-CONTAINING PROTEIN"/>
    <property type="match status" value="1"/>
</dbReference>
<keyword evidence="1" id="KW-0479">Metal-binding</keyword>
<comment type="caution">
    <text evidence="6">The sequence shown here is derived from an EMBL/GenBank/DDBJ whole genome shotgun (WGS) entry which is preliminary data.</text>
</comment>
<dbReference type="Pfam" id="PF13202">
    <property type="entry name" value="EF-hand_5"/>
    <property type="match status" value="1"/>
</dbReference>
<evidence type="ECO:0008006" key="8">
    <source>
        <dbReference type="Google" id="ProtNLM"/>
    </source>
</evidence>
<dbReference type="PROSITE" id="PS00018">
    <property type="entry name" value="EF_HAND_1"/>
    <property type="match status" value="2"/>
</dbReference>
<protein>
    <recommendedName>
        <fullName evidence="8">Ubiquitin carboxyl-terminal hydrolase 32</fullName>
    </recommendedName>
</protein>
<dbReference type="PROSITE" id="PS51283">
    <property type="entry name" value="DUSP"/>
    <property type="match status" value="1"/>
</dbReference>
<dbReference type="PRINTS" id="PR00450">
    <property type="entry name" value="RECOVERIN"/>
</dbReference>
<dbReference type="Gene3D" id="3.30.2230.10">
    <property type="entry name" value="DUSP-like"/>
    <property type="match status" value="1"/>
</dbReference>
<dbReference type="Pfam" id="PF13833">
    <property type="entry name" value="EF-hand_8"/>
    <property type="match status" value="1"/>
</dbReference>
<dbReference type="InterPro" id="IPR002048">
    <property type="entry name" value="EF_hand_dom"/>
</dbReference>